<proteinExistence type="predicted"/>
<comment type="caution">
    <text evidence="2">The sequence shown here is derived from an EMBL/GenBank/DDBJ whole genome shotgun (WGS) entry which is preliminary data.</text>
</comment>
<dbReference type="Proteomes" id="UP000469440">
    <property type="component" value="Unassembled WGS sequence"/>
</dbReference>
<dbReference type="EMBL" id="VWXL01000096">
    <property type="protein sequence ID" value="MVB12520.1"/>
    <property type="molecule type" value="Genomic_DNA"/>
</dbReference>
<feature type="region of interest" description="Disordered" evidence="1">
    <location>
        <begin position="1"/>
        <end position="25"/>
    </location>
</feature>
<evidence type="ECO:0000313" key="2">
    <source>
        <dbReference type="EMBL" id="MVB12520.1"/>
    </source>
</evidence>
<feature type="compositionally biased region" description="Polar residues" evidence="1">
    <location>
        <begin position="1"/>
        <end position="18"/>
    </location>
</feature>
<dbReference type="AlphaFoldDB" id="A0A6N8I4J0"/>
<dbReference type="RefSeq" id="WP_156991224.1">
    <property type="nucleotide sequence ID" value="NZ_VWXL01000096.1"/>
</dbReference>
<name>A0A6N8I4J0_9FIRM</name>
<reference evidence="2 3" key="1">
    <citation type="submission" date="2019-09" db="EMBL/GenBank/DDBJ databases">
        <title>Genome sequence of Clostridium sp. EA1.</title>
        <authorList>
            <person name="Poehlein A."/>
            <person name="Bengelsdorf F.R."/>
            <person name="Daniel R."/>
        </authorList>
    </citation>
    <scope>NUCLEOTIDE SEQUENCE [LARGE SCALE GENOMIC DNA]</scope>
    <source>
        <strain evidence="2 3">EA1</strain>
    </source>
</reference>
<gene>
    <name evidence="2" type="ORF">CAFE_32600</name>
</gene>
<evidence type="ECO:0000256" key="1">
    <source>
        <dbReference type="SAM" id="MobiDB-lite"/>
    </source>
</evidence>
<organism evidence="2 3">
    <name type="scientific">Caproicibacter fermentans</name>
    <dbReference type="NCBI Taxonomy" id="2576756"/>
    <lineage>
        <taxon>Bacteria</taxon>
        <taxon>Bacillati</taxon>
        <taxon>Bacillota</taxon>
        <taxon>Clostridia</taxon>
        <taxon>Eubacteriales</taxon>
        <taxon>Acutalibacteraceae</taxon>
        <taxon>Caproicibacter</taxon>
    </lineage>
</organism>
<protein>
    <submittedName>
        <fullName evidence="2">Uncharacterized protein</fullName>
    </submittedName>
</protein>
<keyword evidence="3" id="KW-1185">Reference proteome</keyword>
<evidence type="ECO:0000313" key="3">
    <source>
        <dbReference type="Proteomes" id="UP000469440"/>
    </source>
</evidence>
<accession>A0A6N8I4J0</accession>
<sequence length="112" mass="12677">MNSISGKRYESLTNSSVKTPVRASEPVQKGRYLQGWVIRGGYCGAEVRRRNGSRDMCRKRPQNHGNGFAVREKRNSLYHQYSSGAGETQALPVWKAKGYCRSWKPRDTTPKG</sequence>